<proteinExistence type="predicted"/>
<accession>A0A086J196</accession>
<dbReference type="EMBL" id="AKIJ01000004">
    <property type="protein sequence ID" value="KFG25914.1"/>
    <property type="molecule type" value="Genomic_DNA"/>
</dbReference>
<dbReference type="Proteomes" id="UP000054524">
    <property type="component" value="Unassembled WGS sequence"/>
</dbReference>
<name>A0A086J196_NEMA1</name>
<reference evidence="1 2" key="1">
    <citation type="journal article" date="2014" name="Genome Announc.">
        <title>Genome Sequence of the Microsporidian Species Nematocida sp1 Strain ERTm6 (ATCC PRA-372).</title>
        <authorList>
            <person name="Bakowski M.A."/>
            <person name="Priest M."/>
            <person name="Young S."/>
            <person name="Cuomo C.A."/>
            <person name="Troemel E.R."/>
        </authorList>
    </citation>
    <scope>NUCLEOTIDE SEQUENCE [LARGE SCALE GENOMIC DNA]</scope>
    <source>
        <strain evidence="1 2">ERTm6</strain>
    </source>
</reference>
<dbReference type="HOGENOM" id="CLU_1170916_0_0_1"/>
<organism evidence="1 2">
    <name type="scientific">Nematocida ausubeli (strain ATCC PRA-371 / ERTm2)</name>
    <name type="common">Nematode killer fungus</name>
    <dbReference type="NCBI Taxonomy" id="1913371"/>
    <lineage>
        <taxon>Eukaryota</taxon>
        <taxon>Fungi</taxon>
        <taxon>Fungi incertae sedis</taxon>
        <taxon>Microsporidia</taxon>
        <taxon>Nematocida</taxon>
    </lineage>
</organism>
<comment type="caution">
    <text evidence="1">The sequence shown here is derived from an EMBL/GenBank/DDBJ whole genome shotgun (WGS) entry which is preliminary data.</text>
</comment>
<keyword evidence="2" id="KW-1185">Reference proteome</keyword>
<evidence type="ECO:0000313" key="1">
    <source>
        <dbReference type="EMBL" id="KFG25914.1"/>
    </source>
</evidence>
<dbReference type="RefSeq" id="XP_052904469.1">
    <property type="nucleotide sequence ID" value="XM_053049519.1"/>
</dbReference>
<protein>
    <submittedName>
        <fullName evidence="1">Uncharacterized protein</fullName>
    </submittedName>
</protein>
<evidence type="ECO:0000313" key="2">
    <source>
        <dbReference type="Proteomes" id="UP000054524"/>
    </source>
</evidence>
<gene>
    <name evidence="1" type="ORF">NESG_01903</name>
</gene>
<dbReference type="GeneID" id="77676876"/>
<dbReference type="AlphaFoldDB" id="A0A086J196"/>
<sequence>MFNKDNYHWTQQDFTEEGLSLIVAKLKEKNIQFHPDESTIYLTQRMNKKSARIDISGVLQQGSICERVVGDVGVEERDASELKKVFNKVVSEVIEELKNNKKVPNEILIKKTKDYKVTVIFNKNFDQVKNVIFDFNLISAISPIRPIPTGPNNITINTHEISMEISRTELKDTSTIRLALDNSNFLLNLRLIPVGNESRLIITGNNSNSVGNRFITLYEQVILEPLKNAVGIRYTIE</sequence>